<dbReference type="RefSeq" id="WP_145258836.1">
    <property type="nucleotide sequence ID" value="NZ_CP036279.1"/>
</dbReference>
<dbReference type="PIRSF" id="PIRSF022536">
    <property type="entry name" value="A612L_SET"/>
    <property type="match status" value="1"/>
</dbReference>
<dbReference type="KEGG" id="knv:Pan216_31000"/>
<sequence length="137" mass="15187">MAFCQSELIEVRKIPGKGRGVVARRTIPKGVIFERCPVLVLPNDEIFPENGESKLSYYVFEWGKDTVALALGYGSLYNHSYSPNARYDDAGVQTKIFSALREIQAGEEITINYNGEPSKQIPVGFDVIENKASANGR</sequence>
<dbReference type="GO" id="GO:0062122">
    <property type="term" value="F:histone H3K37 methyltransferase activity"/>
    <property type="evidence" value="ECO:0007669"/>
    <property type="project" value="InterPro"/>
</dbReference>
<dbReference type="InterPro" id="IPR009207">
    <property type="entry name" value="SET7_MeTrfase"/>
</dbReference>
<gene>
    <name evidence="2" type="ORF">Pan216_31000</name>
</gene>
<dbReference type="PANTHER" id="PTHR47332:SF4">
    <property type="entry name" value="SET DOMAIN-CONTAINING PROTEIN 5"/>
    <property type="match status" value="1"/>
</dbReference>
<dbReference type="PROSITE" id="PS50280">
    <property type="entry name" value="SET"/>
    <property type="match status" value="1"/>
</dbReference>
<dbReference type="EMBL" id="CP036279">
    <property type="protein sequence ID" value="QDU62233.1"/>
    <property type="molecule type" value="Genomic_DNA"/>
</dbReference>
<evidence type="ECO:0000313" key="3">
    <source>
        <dbReference type="Proteomes" id="UP000317093"/>
    </source>
</evidence>
<dbReference type="SMART" id="SM00317">
    <property type="entry name" value="SET"/>
    <property type="match status" value="1"/>
</dbReference>
<accession>A0A518B5I0</accession>
<keyword evidence="3" id="KW-1185">Reference proteome</keyword>
<dbReference type="Proteomes" id="UP000317093">
    <property type="component" value="Chromosome"/>
</dbReference>
<evidence type="ECO:0000259" key="1">
    <source>
        <dbReference type="PROSITE" id="PS50280"/>
    </source>
</evidence>
<dbReference type="Pfam" id="PF00856">
    <property type="entry name" value="SET"/>
    <property type="match status" value="1"/>
</dbReference>
<protein>
    <submittedName>
        <fullName evidence="2">SET domain protein</fullName>
    </submittedName>
</protein>
<dbReference type="InterPro" id="IPR001214">
    <property type="entry name" value="SET_dom"/>
</dbReference>
<dbReference type="Gene3D" id="2.170.270.10">
    <property type="entry name" value="SET domain"/>
    <property type="match status" value="1"/>
</dbReference>
<feature type="domain" description="SET" evidence="1">
    <location>
        <begin position="7"/>
        <end position="114"/>
    </location>
</feature>
<proteinExistence type="predicted"/>
<organism evidence="2 3">
    <name type="scientific">Kolteria novifilia</name>
    <dbReference type="NCBI Taxonomy" id="2527975"/>
    <lineage>
        <taxon>Bacteria</taxon>
        <taxon>Pseudomonadati</taxon>
        <taxon>Planctomycetota</taxon>
        <taxon>Planctomycetia</taxon>
        <taxon>Kolteriales</taxon>
        <taxon>Kolteriaceae</taxon>
        <taxon>Kolteria</taxon>
    </lineage>
</organism>
<reference evidence="2 3" key="1">
    <citation type="submission" date="2019-02" db="EMBL/GenBank/DDBJ databases">
        <title>Deep-cultivation of Planctomycetes and their phenomic and genomic characterization uncovers novel biology.</title>
        <authorList>
            <person name="Wiegand S."/>
            <person name="Jogler M."/>
            <person name="Boedeker C."/>
            <person name="Pinto D."/>
            <person name="Vollmers J."/>
            <person name="Rivas-Marin E."/>
            <person name="Kohn T."/>
            <person name="Peeters S.H."/>
            <person name="Heuer A."/>
            <person name="Rast P."/>
            <person name="Oberbeckmann S."/>
            <person name="Bunk B."/>
            <person name="Jeske O."/>
            <person name="Meyerdierks A."/>
            <person name="Storesund J.E."/>
            <person name="Kallscheuer N."/>
            <person name="Luecker S."/>
            <person name="Lage O.M."/>
            <person name="Pohl T."/>
            <person name="Merkel B.J."/>
            <person name="Hornburger P."/>
            <person name="Mueller R.-W."/>
            <person name="Bruemmer F."/>
            <person name="Labrenz M."/>
            <person name="Spormann A.M."/>
            <person name="Op den Camp H."/>
            <person name="Overmann J."/>
            <person name="Amann R."/>
            <person name="Jetten M.S.M."/>
            <person name="Mascher T."/>
            <person name="Medema M.H."/>
            <person name="Devos D.P."/>
            <person name="Kaster A.-K."/>
            <person name="Ovreas L."/>
            <person name="Rohde M."/>
            <person name="Galperin M.Y."/>
            <person name="Jogler C."/>
        </authorList>
    </citation>
    <scope>NUCLEOTIDE SEQUENCE [LARGE SCALE GENOMIC DNA]</scope>
    <source>
        <strain evidence="2 3">Pan216</strain>
    </source>
</reference>
<dbReference type="CDD" id="cd10540">
    <property type="entry name" value="SET_SpSet7-like"/>
    <property type="match status" value="1"/>
</dbReference>
<dbReference type="OrthoDB" id="279507at2"/>
<dbReference type="PANTHER" id="PTHR47332">
    <property type="entry name" value="SET DOMAIN-CONTAINING PROTEIN 5"/>
    <property type="match status" value="1"/>
</dbReference>
<dbReference type="AlphaFoldDB" id="A0A518B5I0"/>
<name>A0A518B5I0_9BACT</name>
<evidence type="ECO:0000313" key="2">
    <source>
        <dbReference type="EMBL" id="QDU62233.1"/>
    </source>
</evidence>
<dbReference type="InterPro" id="IPR046341">
    <property type="entry name" value="SET_dom_sf"/>
</dbReference>
<dbReference type="SUPFAM" id="SSF82199">
    <property type="entry name" value="SET domain"/>
    <property type="match status" value="1"/>
</dbReference>
<dbReference type="InterPro" id="IPR053185">
    <property type="entry name" value="SET_domain_protein"/>
</dbReference>